<dbReference type="Proteomes" id="UP001306508">
    <property type="component" value="Unassembled WGS sequence"/>
</dbReference>
<organism evidence="3 4">
    <name type="scientific">Arxiozyma heterogenica</name>
    <dbReference type="NCBI Taxonomy" id="278026"/>
    <lineage>
        <taxon>Eukaryota</taxon>
        <taxon>Fungi</taxon>
        <taxon>Dikarya</taxon>
        <taxon>Ascomycota</taxon>
        <taxon>Saccharomycotina</taxon>
        <taxon>Saccharomycetes</taxon>
        <taxon>Saccharomycetales</taxon>
        <taxon>Saccharomycetaceae</taxon>
        <taxon>Arxiozyma</taxon>
    </lineage>
</organism>
<dbReference type="Pfam" id="PF00789">
    <property type="entry name" value="UBX"/>
    <property type="match status" value="1"/>
</dbReference>
<feature type="domain" description="UBX" evidence="2">
    <location>
        <begin position="305"/>
        <end position="382"/>
    </location>
</feature>
<evidence type="ECO:0000256" key="1">
    <source>
        <dbReference type="SAM" id="MobiDB-lite"/>
    </source>
</evidence>
<evidence type="ECO:0000259" key="2">
    <source>
        <dbReference type="PROSITE" id="PS50033"/>
    </source>
</evidence>
<evidence type="ECO:0000313" key="3">
    <source>
        <dbReference type="EMBL" id="KAK5782081.1"/>
    </source>
</evidence>
<dbReference type="GO" id="GO:0005737">
    <property type="term" value="C:cytoplasm"/>
    <property type="evidence" value="ECO:0007669"/>
    <property type="project" value="TreeGrafter"/>
</dbReference>
<evidence type="ECO:0000313" key="4">
    <source>
        <dbReference type="Proteomes" id="UP001306508"/>
    </source>
</evidence>
<proteinExistence type="predicted"/>
<name>A0AAN8A9I7_9SACH</name>
<dbReference type="PANTHER" id="PTHR46467">
    <property type="entry name" value="TETHER CONTAINING UBX DOMAIN FOR GLUT4"/>
    <property type="match status" value="1"/>
</dbReference>
<dbReference type="PROSITE" id="PS50033">
    <property type="entry name" value="UBX"/>
    <property type="match status" value="1"/>
</dbReference>
<protein>
    <recommendedName>
        <fullName evidence="2">UBX domain-containing protein</fullName>
    </recommendedName>
</protein>
<feature type="region of interest" description="Disordered" evidence="1">
    <location>
        <begin position="422"/>
        <end position="446"/>
    </location>
</feature>
<dbReference type="SMART" id="SM00166">
    <property type="entry name" value="UBX"/>
    <property type="match status" value="1"/>
</dbReference>
<reference evidence="4" key="1">
    <citation type="submission" date="2023-07" db="EMBL/GenBank/DDBJ databases">
        <title>A draft genome of Kazachstania heterogenica Y-27499.</title>
        <authorList>
            <person name="Donic C."/>
            <person name="Kralova J.S."/>
            <person name="Fidel L."/>
            <person name="Ben-Dor S."/>
            <person name="Jung S."/>
        </authorList>
    </citation>
    <scope>NUCLEOTIDE SEQUENCE [LARGE SCALE GENOMIC DNA]</scope>
    <source>
        <strain evidence="4">Y27499</strain>
    </source>
</reference>
<gene>
    <name evidence="3" type="ORF">RI543_000403</name>
</gene>
<dbReference type="EMBL" id="JAWIZZ010000015">
    <property type="protein sequence ID" value="KAK5782081.1"/>
    <property type="molecule type" value="Genomic_DNA"/>
</dbReference>
<dbReference type="GO" id="GO:0006886">
    <property type="term" value="P:intracellular protein transport"/>
    <property type="evidence" value="ECO:0007669"/>
    <property type="project" value="TreeGrafter"/>
</dbReference>
<comment type="caution">
    <text evidence="3">The sequence shown here is derived from an EMBL/GenBank/DDBJ whole genome shotgun (WGS) entry which is preliminary data.</text>
</comment>
<accession>A0AAN8A9I7</accession>
<dbReference type="GO" id="GO:0012506">
    <property type="term" value="C:vesicle membrane"/>
    <property type="evidence" value="ECO:0007669"/>
    <property type="project" value="TreeGrafter"/>
</dbReference>
<dbReference type="InterPro" id="IPR001012">
    <property type="entry name" value="UBX_dom"/>
</dbReference>
<keyword evidence="4" id="KW-1185">Reference proteome</keyword>
<dbReference type="PANTHER" id="PTHR46467:SF1">
    <property type="entry name" value="TETHER CONTAINING UBX DOMAIN FOR GLUT4"/>
    <property type="match status" value="1"/>
</dbReference>
<dbReference type="SUPFAM" id="SSF54236">
    <property type="entry name" value="Ubiquitin-like"/>
    <property type="match status" value="2"/>
</dbReference>
<dbReference type="Pfam" id="PF11470">
    <property type="entry name" value="TUG-UBL1"/>
    <property type="match status" value="1"/>
</dbReference>
<sequence length="455" mass="52493">MFTVTVNYQFKAYKVKVTPSTNLNDILRQSLNHFKLDRDSNQNGSVCRWVFLYKGKEMTMDLPWRLMNLPAGCKLDLINIQDNTNVINNKSTNTCEYKDGSSDRLSSSSSSVGNNLIKMRFQVSGRESVVQQINPMDSITNTFKDIGEKKNWDELCSNDILQKLKFRVMSSVYDYSMFNGKSFHDLGVSKSISVNIEIPSHLDSESKLKMDKHVTTCTDTPQEETRKEINIKHEIHKPTVYLPSSDKLTIEADTNYNDDIYELSIEHAKMYQNMLLKQTGNLGGPLMTKRLREEKMKQIREMNRQNIKECLMRIKLPDRSYLEIAFKPNETMRNVYEEISKNFLNSQVKFNLYQTHPHVLLPCNDQLLVDDLKFRSKNVIVLELEDPTKKGLLLKDTLLANAKSIVETLEGNSDLEMKHLNLESTNPTNNDISTQESKPKKSLKGIPKWLKLSKK</sequence>
<dbReference type="Gene3D" id="3.10.20.90">
    <property type="entry name" value="Phosphatidylinositol 3-kinase Catalytic Subunit, Chain A, domain 1"/>
    <property type="match status" value="2"/>
</dbReference>
<dbReference type="InterPro" id="IPR029071">
    <property type="entry name" value="Ubiquitin-like_domsf"/>
</dbReference>
<dbReference type="AlphaFoldDB" id="A0AAN8A9I7"/>
<dbReference type="GO" id="GO:0005634">
    <property type="term" value="C:nucleus"/>
    <property type="evidence" value="ECO:0007669"/>
    <property type="project" value="TreeGrafter"/>
</dbReference>
<feature type="compositionally biased region" description="Polar residues" evidence="1">
    <location>
        <begin position="422"/>
        <end position="436"/>
    </location>
</feature>
<dbReference type="InterPro" id="IPR021569">
    <property type="entry name" value="TUG-UBL1"/>
</dbReference>